<name>A0A1M6RAV4_REIAG</name>
<dbReference type="InterPro" id="IPR018253">
    <property type="entry name" value="DnaJ_domain_CS"/>
</dbReference>
<feature type="transmembrane region" description="Helical" evidence="1">
    <location>
        <begin position="118"/>
        <end position="137"/>
    </location>
</feature>
<dbReference type="PRINTS" id="PR00625">
    <property type="entry name" value="JDOMAIN"/>
</dbReference>
<dbReference type="InterPro" id="IPR001623">
    <property type="entry name" value="DnaJ_domain"/>
</dbReference>
<dbReference type="SUPFAM" id="SSF46565">
    <property type="entry name" value="Chaperone J-domain"/>
    <property type="match status" value="1"/>
</dbReference>
<protein>
    <submittedName>
        <fullName evidence="3">DnaJ domain-containing protein</fullName>
    </submittedName>
</protein>
<accession>A0A1M6RAV4</accession>
<dbReference type="Gene3D" id="1.10.287.110">
    <property type="entry name" value="DnaJ domain"/>
    <property type="match status" value="1"/>
</dbReference>
<dbReference type="PANTHER" id="PTHR24074">
    <property type="entry name" value="CO-CHAPERONE PROTEIN DJLA"/>
    <property type="match status" value="1"/>
</dbReference>
<dbReference type="STRING" id="156994.SAMN04488028_104100"/>
<feature type="domain" description="J" evidence="2">
    <location>
        <begin position="11"/>
        <end position="76"/>
    </location>
</feature>
<evidence type="ECO:0000259" key="2">
    <source>
        <dbReference type="PROSITE" id="PS50076"/>
    </source>
</evidence>
<organism evidence="3 4">
    <name type="scientific">Reichenbachiella agariperforans</name>
    <dbReference type="NCBI Taxonomy" id="156994"/>
    <lineage>
        <taxon>Bacteria</taxon>
        <taxon>Pseudomonadati</taxon>
        <taxon>Bacteroidota</taxon>
        <taxon>Cytophagia</taxon>
        <taxon>Cytophagales</taxon>
        <taxon>Reichenbachiellaceae</taxon>
        <taxon>Reichenbachiella</taxon>
    </lineage>
</organism>
<evidence type="ECO:0000313" key="3">
    <source>
        <dbReference type="EMBL" id="SHK29599.1"/>
    </source>
</evidence>
<gene>
    <name evidence="3" type="ORF">SAMN04488028_104100</name>
</gene>
<dbReference type="Proteomes" id="UP000184474">
    <property type="component" value="Unassembled WGS sequence"/>
</dbReference>
<evidence type="ECO:0000313" key="4">
    <source>
        <dbReference type="Proteomes" id="UP000184474"/>
    </source>
</evidence>
<dbReference type="InterPro" id="IPR036869">
    <property type="entry name" value="J_dom_sf"/>
</dbReference>
<keyword evidence="1" id="KW-0812">Transmembrane</keyword>
<dbReference type="PROSITE" id="PS50076">
    <property type="entry name" value="DNAJ_2"/>
    <property type="match status" value="1"/>
</dbReference>
<reference evidence="4" key="1">
    <citation type="submission" date="2016-11" db="EMBL/GenBank/DDBJ databases">
        <authorList>
            <person name="Varghese N."/>
            <person name="Submissions S."/>
        </authorList>
    </citation>
    <scope>NUCLEOTIDE SEQUENCE [LARGE SCALE GENOMIC DNA]</scope>
    <source>
        <strain evidence="4">DSM 26134</strain>
    </source>
</reference>
<dbReference type="SMART" id="SM00271">
    <property type="entry name" value="DnaJ"/>
    <property type="match status" value="1"/>
</dbReference>
<dbReference type="SUPFAM" id="SSF48452">
    <property type="entry name" value="TPR-like"/>
    <property type="match status" value="1"/>
</dbReference>
<keyword evidence="1" id="KW-0472">Membrane</keyword>
<evidence type="ECO:0000256" key="1">
    <source>
        <dbReference type="SAM" id="Phobius"/>
    </source>
</evidence>
<dbReference type="Gene3D" id="1.25.40.10">
    <property type="entry name" value="Tetratricopeptide repeat domain"/>
    <property type="match status" value="1"/>
</dbReference>
<sequence length="393" mass="45372">MRIHLYCAMQNHYDILGVLVSATKAEIRGAYKRKALVCHPDRYFGDPDKEEQFKQINEAHQVLTNDYARAKYDMELRYGQISIPSYSSPHPTSYHRAARPVRRSTSITSKENIRATGYAFLFSMIIAVIIKLSIYFYQEQKSAELAEVLGQRREVFERARSARDSGQWVSSLEMLAGMGYFYVQENDIKAFKTDLWSDIKRQGDQYLAEEEYAEALVLYQSLKDYSVGNSMDYMKKLAFAHKGVGEIKEALDIYRTLHLYGYESLDFYYEMGELYETGVGDLTQALRYYQICADKAIASYEITIGKAYPIIIHAGLVPDRHYDVYMKVAELQYHTAQYDAVIRSVAWTKDIWPDSTQQYVWEAKSYDAIGDQGAVRRIVGLARTKKSDFTLDQ</sequence>
<dbReference type="AlphaFoldDB" id="A0A1M6RAV4"/>
<keyword evidence="4" id="KW-1185">Reference proteome</keyword>
<keyword evidence="1" id="KW-1133">Transmembrane helix</keyword>
<dbReference type="CDD" id="cd06257">
    <property type="entry name" value="DnaJ"/>
    <property type="match status" value="1"/>
</dbReference>
<dbReference type="EMBL" id="FRAA01000004">
    <property type="protein sequence ID" value="SHK29599.1"/>
    <property type="molecule type" value="Genomic_DNA"/>
</dbReference>
<dbReference type="PROSITE" id="PS00636">
    <property type="entry name" value="DNAJ_1"/>
    <property type="match status" value="1"/>
</dbReference>
<proteinExistence type="predicted"/>
<dbReference type="Pfam" id="PF00226">
    <property type="entry name" value="DnaJ"/>
    <property type="match status" value="1"/>
</dbReference>
<dbReference type="InterPro" id="IPR050817">
    <property type="entry name" value="DjlA_DnaK_co-chaperone"/>
</dbReference>
<dbReference type="InterPro" id="IPR011990">
    <property type="entry name" value="TPR-like_helical_dom_sf"/>
</dbReference>